<dbReference type="SUPFAM" id="SSF55874">
    <property type="entry name" value="ATPase domain of HSP90 chaperone/DNA topoisomerase II/histidine kinase"/>
    <property type="match status" value="1"/>
</dbReference>
<dbReference type="InterPro" id="IPR000014">
    <property type="entry name" value="PAS"/>
</dbReference>
<dbReference type="Gene3D" id="3.40.50.2300">
    <property type="match status" value="1"/>
</dbReference>
<dbReference type="SMART" id="SM00387">
    <property type="entry name" value="HATPase_c"/>
    <property type="match status" value="1"/>
</dbReference>
<dbReference type="Pfam" id="PF13426">
    <property type="entry name" value="PAS_9"/>
    <property type="match status" value="1"/>
</dbReference>
<dbReference type="SUPFAM" id="SSF55785">
    <property type="entry name" value="PYP-like sensor domain (PAS domain)"/>
    <property type="match status" value="3"/>
</dbReference>
<protein>
    <recommendedName>
        <fullName evidence="10">Sensory/regulatory protein RpfC</fullName>
        <ecNumber evidence="2">2.7.13.3</ecNumber>
    </recommendedName>
</protein>
<gene>
    <name evidence="16" type="ORF">GTW09_16415</name>
</gene>
<keyword evidence="8" id="KW-0902">Two-component regulatory system</keyword>
<dbReference type="FunFam" id="1.10.287.130:FF:000002">
    <property type="entry name" value="Two-component osmosensing histidine kinase"/>
    <property type="match status" value="1"/>
</dbReference>
<accession>A0A6L9MZ30</accession>
<keyword evidence="4" id="KW-0808">Transferase</keyword>
<evidence type="ECO:0000256" key="9">
    <source>
        <dbReference type="ARBA" id="ARBA00064003"/>
    </source>
</evidence>
<dbReference type="InterPro" id="IPR005467">
    <property type="entry name" value="His_kinase_dom"/>
</dbReference>
<comment type="catalytic activity">
    <reaction evidence="1">
        <text>ATP + protein L-histidine = ADP + protein N-phospho-L-histidine.</text>
        <dbReference type="EC" id="2.7.13.3"/>
    </reaction>
</comment>
<evidence type="ECO:0000256" key="11">
    <source>
        <dbReference type="PROSITE-ProRule" id="PRU00169"/>
    </source>
</evidence>
<dbReference type="GO" id="GO:0005524">
    <property type="term" value="F:ATP binding"/>
    <property type="evidence" value="ECO:0007669"/>
    <property type="project" value="UniProtKB-KW"/>
</dbReference>
<feature type="domain" description="PAC" evidence="15">
    <location>
        <begin position="373"/>
        <end position="425"/>
    </location>
</feature>
<feature type="domain" description="Histidine kinase" evidence="12">
    <location>
        <begin position="443"/>
        <end position="663"/>
    </location>
</feature>
<evidence type="ECO:0000256" key="1">
    <source>
        <dbReference type="ARBA" id="ARBA00000085"/>
    </source>
</evidence>
<feature type="domain" description="PAC" evidence="15">
    <location>
        <begin position="100"/>
        <end position="152"/>
    </location>
</feature>
<evidence type="ECO:0000256" key="3">
    <source>
        <dbReference type="ARBA" id="ARBA00022553"/>
    </source>
</evidence>
<dbReference type="Gene3D" id="2.10.70.100">
    <property type="match status" value="1"/>
</dbReference>
<dbReference type="AlphaFoldDB" id="A0A6L9MZ30"/>
<dbReference type="Pfam" id="PF08447">
    <property type="entry name" value="PAS_3"/>
    <property type="match status" value="2"/>
</dbReference>
<dbReference type="SMART" id="SM00388">
    <property type="entry name" value="HisKA"/>
    <property type="match status" value="1"/>
</dbReference>
<dbReference type="FunFam" id="3.30.565.10:FF:000010">
    <property type="entry name" value="Sensor histidine kinase RcsC"/>
    <property type="match status" value="1"/>
</dbReference>
<proteinExistence type="predicted"/>
<dbReference type="PROSITE" id="PS50110">
    <property type="entry name" value="RESPONSE_REGULATORY"/>
    <property type="match status" value="1"/>
</dbReference>
<dbReference type="CDD" id="cd00082">
    <property type="entry name" value="HisKA"/>
    <property type="match status" value="1"/>
</dbReference>
<dbReference type="InterPro" id="IPR011006">
    <property type="entry name" value="CheY-like_superfamily"/>
</dbReference>
<organism evidence="16 17">
    <name type="scientific">Alteromonas hispanica</name>
    <dbReference type="NCBI Taxonomy" id="315421"/>
    <lineage>
        <taxon>Bacteria</taxon>
        <taxon>Pseudomonadati</taxon>
        <taxon>Pseudomonadota</taxon>
        <taxon>Gammaproteobacteria</taxon>
        <taxon>Alteromonadales</taxon>
        <taxon>Alteromonadaceae</taxon>
        <taxon>Alteromonas/Salinimonas group</taxon>
        <taxon>Alteromonas</taxon>
    </lineage>
</organism>
<dbReference type="SUPFAM" id="SSF52172">
    <property type="entry name" value="CheY-like"/>
    <property type="match status" value="1"/>
</dbReference>
<reference evidence="16 17" key="1">
    <citation type="submission" date="2020-01" db="EMBL/GenBank/DDBJ databases">
        <title>Genomes of bacteria type strains.</title>
        <authorList>
            <person name="Chen J."/>
            <person name="Zhu S."/>
            <person name="Yang J."/>
        </authorList>
    </citation>
    <scope>NUCLEOTIDE SEQUENCE [LARGE SCALE GENOMIC DNA]</scope>
    <source>
        <strain evidence="16 17">LMG 22958</strain>
    </source>
</reference>
<evidence type="ECO:0000256" key="10">
    <source>
        <dbReference type="ARBA" id="ARBA00068150"/>
    </source>
</evidence>
<comment type="subunit">
    <text evidence="9">At low DSF concentrations, interacts with RpfF.</text>
</comment>
<dbReference type="InterPro" id="IPR036097">
    <property type="entry name" value="HisK_dim/P_sf"/>
</dbReference>
<evidence type="ECO:0000259" key="15">
    <source>
        <dbReference type="PROSITE" id="PS50113"/>
    </source>
</evidence>
<dbReference type="PROSITE" id="PS50112">
    <property type="entry name" value="PAS"/>
    <property type="match status" value="1"/>
</dbReference>
<dbReference type="EMBL" id="JAAAWP010000014">
    <property type="protein sequence ID" value="NDW23101.1"/>
    <property type="molecule type" value="Genomic_DNA"/>
</dbReference>
<dbReference type="InterPro" id="IPR004358">
    <property type="entry name" value="Sig_transdc_His_kin-like_C"/>
</dbReference>
<dbReference type="Gene3D" id="3.30.565.10">
    <property type="entry name" value="Histidine kinase-like ATPase, C-terminal domain"/>
    <property type="match status" value="1"/>
</dbReference>
<evidence type="ECO:0000259" key="13">
    <source>
        <dbReference type="PROSITE" id="PS50110"/>
    </source>
</evidence>
<sequence>MTISNTNGEHYLFSELKSLLNTDESLFDFLESSALDGVWFWDLEEPENGWMSPTFWKILGFDPDSKRHLRSEWQDLVNREDVKDALDNLEQHYATPSSMFDQIIRYTHKNGHTVWVRCRGVAIRDSSGKPIRMLGAQTDVTELKLQELSRLEQEKQQKLAFKKQAFLLDELEKTANIGTWEVDLISSKVVWSDQTKRIHEVPLNYEPTLEQGINFYKEGESRELITRAVSESIANGTPWNLELELVTATGRDIWVRAQGKAQFVNGECVGLFGVFQDITPQKQVEAQKQKIRERAVAESIRLQVANDALGMGVWEYDLVTGELLWDKWMYSLYGVSKEQFTGAFEAWERSLHPDDLERAKQLLDEAIEKNINYDTEFRVVMPSGKIKHLKANAVILRNDIGEAVKAIGVNYDITDKVETMAVLEQEKERAEAAAKAKSDFLANMSHEIRTPMNAILGGLQLLRNSDIKGNLRTILNNSAFSAQSLLTIINDILDYSKIESNKLSMEFAPFSLIEVLNAVKYDMDEMLSSKGIVYSVDIDDKFEDGWIGDVVRVKQILLNLVSNAVKFTIKGMVKVDVSCYEYKGENAIAISVIDSGIGMSEEAQNRLFERFSQADATTTRKYGGTGLGMAITLSLVEMMRGDIKVDSVEGEGTTITVLLPLAPAKLDKQKSVKKSLAAPMMSNKKILIAEDNAINQVVIQTMLEDTKAEITIVDNGKQAVEAVEKEDFDVILMDIHMPEMDGVEAQRQISQMKKHIPIIALTANVMPDDVAFYLQQGFVSHLGKPIDMNHLFGMLKQYGH</sequence>
<evidence type="ECO:0000256" key="6">
    <source>
        <dbReference type="ARBA" id="ARBA00022777"/>
    </source>
</evidence>
<feature type="domain" description="PAS" evidence="14">
    <location>
        <begin position="323"/>
        <end position="370"/>
    </location>
</feature>
<keyword evidence="7" id="KW-0067">ATP-binding</keyword>
<dbReference type="Gene3D" id="3.30.450.20">
    <property type="entry name" value="PAS domain"/>
    <property type="match status" value="3"/>
</dbReference>
<dbReference type="Pfam" id="PF02518">
    <property type="entry name" value="HATPase_c"/>
    <property type="match status" value="1"/>
</dbReference>
<dbReference type="CDD" id="cd00130">
    <property type="entry name" value="PAS"/>
    <property type="match status" value="2"/>
</dbReference>
<dbReference type="RefSeq" id="WP_163112733.1">
    <property type="nucleotide sequence ID" value="NZ_JAAAWP010000014.1"/>
</dbReference>
<feature type="domain" description="PAC" evidence="15">
    <location>
        <begin position="239"/>
        <end position="290"/>
    </location>
</feature>
<dbReference type="Pfam" id="PF00072">
    <property type="entry name" value="Response_reg"/>
    <property type="match status" value="1"/>
</dbReference>
<feature type="domain" description="Response regulatory" evidence="13">
    <location>
        <begin position="685"/>
        <end position="799"/>
    </location>
</feature>
<dbReference type="PANTHER" id="PTHR45339">
    <property type="entry name" value="HYBRID SIGNAL TRANSDUCTION HISTIDINE KINASE J"/>
    <property type="match status" value="1"/>
</dbReference>
<name>A0A6L9MZ30_9ALTE</name>
<feature type="modified residue" description="4-aspartylphosphate" evidence="11">
    <location>
        <position position="734"/>
    </location>
</feature>
<evidence type="ECO:0000256" key="7">
    <source>
        <dbReference type="ARBA" id="ARBA00022840"/>
    </source>
</evidence>
<evidence type="ECO:0000259" key="12">
    <source>
        <dbReference type="PROSITE" id="PS50109"/>
    </source>
</evidence>
<dbReference type="GO" id="GO:0000155">
    <property type="term" value="F:phosphorelay sensor kinase activity"/>
    <property type="evidence" value="ECO:0007669"/>
    <property type="project" value="InterPro"/>
</dbReference>
<dbReference type="InterPro" id="IPR003594">
    <property type="entry name" value="HATPase_dom"/>
</dbReference>
<dbReference type="PANTHER" id="PTHR45339:SF3">
    <property type="entry name" value="HISTIDINE KINASE"/>
    <property type="match status" value="1"/>
</dbReference>
<keyword evidence="6" id="KW-0418">Kinase</keyword>
<dbReference type="InterPro" id="IPR000700">
    <property type="entry name" value="PAS-assoc_C"/>
</dbReference>
<keyword evidence="17" id="KW-1185">Reference proteome</keyword>
<dbReference type="Pfam" id="PF00512">
    <property type="entry name" value="HisKA"/>
    <property type="match status" value="1"/>
</dbReference>
<comment type="caution">
    <text evidence="16">The sequence shown here is derived from an EMBL/GenBank/DDBJ whole genome shotgun (WGS) entry which is preliminary data.</text>
</comment>
<dbReference type="InterPro" id="IPR003661">
    <property type="entry name" value="HisK_dim/P_dom"/>
</dbReference>
<dbReference type="EC" id="2.7.13.3" evidence="2"/>
<dbReference type="SUPFAM" id="SSF47384">
    <property type="entry name" value="Homodimeric domain of signal transducing histidine kinase"/>
    <property type="match status" value="1"/>
</dbReference>
<keyword evidence="3 11" id="KW-0597">Phosphoprotein</keyword>
<dbReference type="PRINTS" id="PR00344">
    <property type="entry name" value="BCTRLSENSOR"/>
</dbReference>
<evidence type="ECO:0000256" key="4">
    <source>
        <dbReference type="ARBA" id="ARBA00022679"/>
    </source>
</evidence>
<dbReference type="SMART" id="SM00448">
    <property type="entry name" value="REC"/>
    <property type="match status" value="1"/>
</dbReference>
<keyword evidence="5" id="KW-0547">Nucleotide-binding</keyword>
<evidence type="ECO:0000256" key="8">
    <source>
        <dbReference type="ARBA" id="ARBA00023012"/>
    </source>
</evidence>
<dbReference type="CDD" id="cd17546">
    <property type="entry name" value="REC_hyHK_CKI1_RcsC-like"/>
    <property type="match status" value="1"/>
</dbReference>
<dbReference type="Proteomes" id="UP000478837">
    <property type="component" value="Unassembled WGS sequence"/>
</dbReference>
<dbReference type="PROSITE" id="PS50109">
    <property type="entry name" value="HIS_KIN"/>
    <property type="match status" value="1"/>
</dbReference>
<dbReference type="SMART" id="SM00086">
    <property type="entry name" value="PAC"/>
    <property type="match status" value="3"/>
</dbReference>
<dbReference type="Gene3D" id="1.10.287.130">
    <property type="match status" value="1"/>
</dbReference>
<dbReference type="InterPro" id="IPR035965">
    <property type="entry name" value="PAS-like_dom_sf"/>
</dbReference>
<dbReference type="InterPro" id="IPR001610">
    <property type="entry name" value="PAC"/>
</dbReference>
<evidence type="ECO:0000313" key="17">
    <source>
        <dbReference type="Proteomes" id="UP000478837"/>
    </source>
</evidence>
<evidence type="ECO:0000313" key="16">
    <source>
        <dbReference type="EMBL" id="NDW23101.1"/>
    </source>
</evidence>
<dbReference type="InterPro" id="IPR001789">
    <property type="entry name" value="Sig_transdc_resp-reg_receiver"/>
</dbReference>
<evidence type="ECO:0000259" key="14">
    <source>
        <dbReference type="PROSITE" id="PS50112"/>
    </source>
</evidence>
<evidence type="ECO:0000256" key="2">
    <source>
        <dbReference type="ARBA" id="ARBA00012438"/>
    </source>
</evidence>
<dbReference type="InterPro" id="IPR036890">
    <property type="entry name" value="HATPase_C_sf"/>
</dbReference>
<dbReference type="InterPro" id="IPR013655">
    <property type="entry name" value="PAS_fold_3"/>
</dbReference>
<dbReference type="PROSITE" id="PS50113">
    <property type="entry name" value="PAC"/>
    <property type="match status" value="3"/>
</dbReference>
<dbReference type="CDD" id="cd16922">
    <property type="entry name" value="HATPase_EvgS-ArcB-TorS-like"/>
    <property type="match status" value="1"/>
</dbReference>
<evidence type="ECO:0000256" key="5">
    <source>
        <dbReference type="ARBA" id="ARBA00022741"/>
    </source>
</evidence>